<dbReference type="STRING" id="1622118.Lupro_12505"/>
<gene>
    <name evidence="1" type="ORF">Lupro_12505</name>
</gene>
<dbReference type="KEGG" id="lut:Lupro_12505"/>
<dbReference type="EMBL" id="CP013355">
    <property type="protein sequence ID" value="AMC12031.1"/>
    <property type="molecule type" value="Genomic_DNA"/>
</dbReference>
<sequence>MRGLKIFLTLVLIITFFVNSYSQQSKSTVHKVEVVEVLQVNSYTYLRVKENNDVKWLAVPTVNANKGDIYFYKGGMEMPNFESKELNRTFKSVIFLGAISKNPTGKDNISFKHTKVTKEKEINLENELPINIKPIEGGVTISELFKNKKYYQGKRVKIRGKVIKFNSQVMSKNWIHLQDGTANNDNFDITITSNANVNVGDIVTLEGLVSLDKDFGYGYFYKLIIENAVLID</sequence>
<dbReference type="OrthoDB" id="1118190at2"/>
<dbReference type="AlphaFoldDB" id="A0A0X8G8H8"/>
<reference evidence="1 2" key="2">
    <citation type="journal article" date="2016" name="Int. J. Syst. Evol. Microbiol.">
        <title>Lutibacter profundi sp. nov., isolated from a deep-sea hydrothermal system on the Arctic Mid-Ocean Ridge and emended description of the genus Lutibacter.</title>
        <authorList>
            <person name="Le Moine Bauer S."/>
            <person name="Roalkvam I."/>
            <person name="Steen I.H."/>
            <person name="Dahle H."/>
        </authorList>
    </citation>
    <scope>NUCLEOTIDE SEQUENCE [LARGE SCALE GENOMIC DNA]</scope>
    <source>
        <strain evidence="1 2">LP1</strain>
    </source>
</reference>
<evidence type="ECO:0008006" key="3">
    <source>
        <dbReference type="Google" id="ProtNLM"/>
    </source>
</evidence>
<evidence type="ECO:0000313" key="1">
    <source>
        <dbReference type="EMBL" id="AMC12031.1"/>
    </source>
</evidence>
<organism evidence="1 2">
    <name type="scientific">Lutibacter profundi</name>
    <dbReference type="NCBI Taxonomy" id="1622118"/>
    <lineage>
        <taxon>Bacteria</taxon>
        <taxon>Pseudomonadati</taxon>
        <taxon>Bacteroidota</taxon>
        <taxon>Flavobacteriia</taxon>
        <taxon>Flavobacteriales</taxon>
        <taxon>Flavobacteriaceae</taxon>
        <taxon>Lutibacter</taxon>
    </lineage>
</organism>
<dbReference type="Proteomes" id="UP000059672">
    <property type="component" value="Chromosome"/>
</dbReference>
<reference evidence="2" key="1">
    <citation type="submission" date="2015-12" db="EMBL/GenBank/DDBJ databases">
        <title>Complete genome sequence of Lutibacter profundus strain LP1.</title>
        <authorList>
            <person name="Wissuwa J."/>
            <person name="Le Moine Bauer S."/>
            <person name="Stokke R."/>
            <person name="Dahle H."/>
            <person name="Steen I.H."/>
        </authorList>
    </citation>
    <scope>NUCLEOTIDE SEQUENCE [LARGE SCALE GENOMIC DNA]</scope>
    <source>
        <strain evidence="2">LP1</strain>
    </source>
</reference>
<keyword evidence="2" id="KW-1185">Reference proteome</keyword>
<protein>
    <recommendedName>
        <fullName evidence="3">GW domain-containing protein</fullName>
    </recommendedName>
</protein>
<evidence type="ECO:0000313" key="2">
    <source>
        <dbReference type="Proteomes" id="UP000059672"/>
    </source>
</evidence>
<name>A0A0X8G8H8_9FLAO</name>
<dbReference type="RefSeq" id="WP_068210963.1">
    <property type="nucleotide sequence ID" value="NZ_CP013355.1"/>
</dbReference>
<accession>A0A0X8G8H8</accession>
<proteinExistence type="predicted"/>